<keyword evidence="3" id="KW-1185">Reference proteome</keyword>
<dbReference type="PANTHER" id="PTHR42048:SF1">
    <property type="entry name" value="ARS-BINDING PROTEIN 2"/>
    <property type="match status" value="1"/>
</dbReference>
<feature type="region of interest" description="Disordered" evidence="1">
    <location>
        <begin position="142"/>
        <end position="170"/>
    </location>
</feature>
<reference evidence="2" key="2">
    <citation type="journal article" date="2023" name="IMA Fungus">
        <title>Comparative genomic study of the Penicillium genus elucidates a diverse pangenome and 15 lateral gene transfer events.</title>
        <authorList>
            <person name="Petersen C."/>
            <person name="Sorensen T."/>
            <person name="Nielsen M.R."/>
            <person name="Sondergaard T.E."/>
            <person name="Sorensen J.L."/>
            <person name="Fitzpatrick D.A."/>
            <person name="Frisvad J.C."/>
            <person name="Nielsen K.L."/>
        </authorList>
    </citation>
    <scope>NUCLEOTIDE SEQUENCE</scope>
    <source>
        <strain evidence="2">IBT 26290</strain>
    </source>
</reference>
<dbReference type="Proteomes" id="UP001149163">
    <property type="component" value="Unassembled WGS sequence"/>
</dbReference>
<dbReference type="PANTHER" id="PTHR42048">
    <property type="entry name" value="ARS-BINDING PROTEIN 2"/>
    <property type="match status" value="1"/>
</dbReference>
<sequence>MTAEPRSAVTPSSGEKARARRRHGPAVSSAWPNSNGSITGKSRGRPPNTSSTSGSFSTFQVNPSRDSSQVLQPHITQSSPLVIDQDSSNVVVASSYDRSPTPANQGRPGKLQLQVPPHLGAPVRLATPPTLLVNGVNGAVVPQDQGPHDSQSAHKADSLSHGGPLAEQGMPTNDPKIPMEDIIPTMSNALLHARVTGQTSHITPDEARALASALAISLSTLYSHLPFQLPSFLLVFQLGIGHHFGLPVNSQHSITVNTEHATPNTAMVGLSGPVEPVGGTRYTVSFEYNPSCRLSLQVVLANFKTGTVPDGTFNQMIVPPPVSDPLDQNNDIPGFDPEEDDLGHSASDATWKQRYIRLRAQMQKKERALSQYKRKIVESVMADI</sequence>
<dbReference type="RefSeq" id="XP_056544158.1">
    <property type="nucleotide sequence ID" value="XM_056685416.1"/>
</dbReference>
<feature type="compositionally biased region" description="Low complexity" evidence="1">
    <location>
        <begin position="49"/>
        <end position="59"/>
    </location>
</feature>
<protein>
    <submittedName>
        <fullName evidence="2">ARS binding protein 2</fullName>
    </submittedName>
</protein>
<feature type="compositionally biased region" description="Polar residues" evidence="1">
    <location>
        <begin position="30"/>
        <end position="40"/>
    </location>
</feature>
<feature type="region of interest" description="Disordered" evidence="1">
    <location>
        <begin position="1"/>
        <end position="72"/>
    </location>
</feature>
<feature type="region of interest" description="Disordered" evidence="1">
    <location>
        <begin position="92"/>
        <end position="111"/>
    </location>
</feature>
<organism evidence="2 3">
    <name type="scientific">Penicillium canariense</name>
    <dbReference type="NCBI Taxonomy" id="189055"/>
    <lineage>
        <taxon>Eukaryota</taxon>
        <taxon>Fungi</taxon>
        <taxon>Dikarya</taxon>
        <taxon>Ascomycota</taxon>
        <taxon>Pezizomycotina</taxon>
        <taxon>Eurotiomycetes</taxon>
        <taxon>Eurotiomycetidae</taxon>
        <taxon>Eurotiales</taxon>
        <taxon>Aspergillaceae</taxon>
        <taxon>Penicillium</taxon>
    </lineage>
</organism>
<dbReference type="EMBL" id="JAPQKN010000002">
    <property type="protein sequence ID" value="KAJ5167697.1"/>
    <property type="molecule type" value="Genomic_DNA"/>
</dbReference>
<dbReference type="AlphaFoldDB" id="A0A9W9LNI1"/>
<name>A0A9W9LNI1_9EURO</name>
<evidence type="ECO:0000313" key="2">
    <source>
        <dbReference type="EMBL" id="KAJ5167697.1"/>
    </source>
</evidence>
<dbReference type="OrthoDB" id="2104370at2759"/>
<reference evidence="2" key="1">
    <citation type="submission" date="2022-11" db="EMBL/GenBank/DDBJ databases">
        <authorList>
            <person name="Petersen C."/>
        </authorList>
    </citation>
    <scope>NUCLEOTIDE SEQUENCE</scope>
    <source>
        <strain evidence="2">IBT 26290</strain>
    </source>
</reference>
<evidence type="ECO:0000256" key="1">
    <source>
        <dbReference type="SAM" id="MobiDB-lite"/>
    </source>
</evidence>
<accession>A0A9W9LNI1</accession>
<gene>
    <name evidence="2" type="ORF">N7482_003291</name>
</gene>
<feature type="compositionally biased region" description="Polar residues" evidence="1">
    <location>
        <begin position="60"/>
        <end position="72"/>
    </location>
</feature>
<comment type="caution">
    <text evidence="2">The sequence shown here is derived from an EMBL/GenBank/DDBJ whole genome shotgun (WGS) entry which is preliminary data.</text>
</comment>
<evidence type="ECO:0000313" key="3">
    <source>
        <dbReference type="Proteomes" id="UP001149163"/>
    </source>
</evidence>
<dbReference type="GeneID" id="81424592"/>
<feature type="compositionally biased region" description="Polar residues" evidence="1">
    <location>
        <begin position="92"/>
        <end position="104"/>
    </location>
</feature>
<dbReference type="GO" id="GO:0003688">
    <property type="term" value="F:DNA replication origin binding"/>
    <property type="evidence" value="ECO:0007669"/>
    <property type="project" value="TreeGrafter"/>
</dbReference>
<dbReference type="InterPro" id="IPR018562">
    <property type="entry name" value="ARS-binding_2"/>
</dbReference>
<proteinExistence type="predicted"/>